<name>A0A4C1YMA3_EUMVA</name>
<keyword evidence="2" id="KW-1185">Reference proteome</keyword>
<accession>A0A4C1YMA3</accession>
<comment type="caution">
    <text evidence="1">The sequence shown here is derived from an EMBL/GenBank/DDBJ whole genome shotgun (WGS) entry which is preliminary data.</text>
</comment>
<proteinExistence type="predicted"/>
<organism evidence="1 2">
    <name type="scientific">Eumeta variegata</name>
    <name type="common">Bagworm moth</name>
    <name type="synonym">Eumeta japonica</name>
    <dbReference type="NCBI Taxonomy" id="151549"/>
    <lineage>
        <taxon>Eukaryota</taxon>
        <taxon>Metazoa</taxon>
        <taxon>Ecdysozoa</taxon>
        <taxon>Arthropoda</taxon>
        <taxon>Hexapoda</taxon>
        <taxon>Insecta</taxon>
        <taxon>Pterygota</taxon>
        <taxon>Neoptera</taxon>
        <taxon>Endopterygota</taxon>
        <taxon>Lepidoptera</taxon>
        <taxon>Glossata</taxon>
        <taxon>Ditrysia</taxon>
        <taxon>Tineoidea</taxon>
        <taxon>Psychidae</taxon>
        <taxon>Oiketicinae</taxon>
        <taxon>Eumeta</taxon>
    </lineage>
</organism>
<evidence type="ECO:0000313" key="1">
    <source>
        <dbReference type="EMBL" id="GBP76144.1"/>
    </source>
</evidence>
<evidence type="ECO:0000313" key="2">
    <source>
        <dbReference type="Proteomes" id="UP000299102"/>
    </source>
</evidence>
<dbReference type="AlphaFoldDB" id="A0A4C1YMA3"/>
<protein>
    <submittedName>
        <fullName evidence="1">Uncharacterized protein</fullName>
    </submittedName>
</protein>
<dbReference type="Proteomes" id="UP000299102">
    <property type="component" value="Unassembled WGS sequence"/>
</dbReference>
<reference evidence="1 2" key="1">
    <citation type="journal article" date="2019" name="Commun. Biol.">
        <title>The bagworm genome reveals a unique fibroin gene that provides high tensile strength.</title>
        <authorList>
            <person name="Kono N."/>
            <person name="Nakamura H."/>
            <person name="Ohtoshi R."/>
            <person name="Tomita M."/>
            <person name="Numata K."/>
            <person name="Arakawa K."/>
        </authorList>
    </citation>
    <scope>NUCLEOTIDE SEQUENCE [LARGE SCALE GENOMIC DNA]</scope>
</reference>
<sequence length="86" mass="9558">MFSAVPPLWTRGAAGPGAGAPLYRTRYFSGNLRGRPHYCFDDKALRGDCAAGGGRCVFNTLFHFHKYSNEKLRIERPTNGHDSGKR</sequence>
<dbReference type="EMBL" id="BGZK01001277">
    <property type="protein sequence ID" value="GBP76144.1"/>
    <property type="molecule type" value="Genomic_DNA"/>
</dbReference>
<gene>
    <name evidence="1" type="ORF">EVAR_52887_1</name>
</gene>